<evidence type="ECO:0000256" key="6">
    <source>
        <dbReference type="ARBA" id="ARBA00022927"/>
    </source>
</evidence>
<organism evidence="11 12">
    <name type="scientific">Halalkaliarchaeum desulfuricum</name>
    <dbReference type="NCBI Taxonomy" id="2055893"/>
    <lineage>
        <taxon>Archaea</taxon>
        <taxon>Methanobacteriati</taxon>
        <taxon>Methanobacteriota</taxon>
        <taxon>Stenosarchaea group</taxon>
        <taxon>Halobacteria</taxon>
        <taxon>Halobacteriales</taxon>
        <taxon>Haloferacaceae</taxon>
        <taxon>Halalkaliarchaeum</taxon>
    </lineage>
</organism>
<dbReference type="PROSITE" id="PS50928">
    <property type="entry name" value="ABC_TM1"/>
    <property type="match status" value="1"/>
</dbReference>
<keyword evidence="8 9" id="KW-0472">Membrane</keyword>
<dbReference type="AlphaFoldDB" id="A0A343TKQ5"/>
<feature type="transmembrane region" description="Helical" evidence="9">
    <location>
        <begin position="226"/>
        <end position="245"/>
    </location>
</feature>
<evidence type="ECO:0000256" key="1">
    <source>
        <dbReference type="ARBA" id="ARBA00004651"/>
    </source>
</evidence>
<reference evidence="12" key="1">
    <citation type="submission" date="2017-11" db="EMBL/GenBank/DDBJ databases">
        <title>Phenotypic and genomic properties of facultatively anaerobic sulfur-reducing natronoarchaea from hypersaline soda lakes.</title>
        <authorList>
            <person name="Sorokin D.Y."/>
            <person name="Kublanov I.V."/>
            <person name="Roman P."/>
            <person name="Sinninghe Damste J.S."/>
            <person name="Golyshin P.N."/>
            <person name="Rojo D."/>
            <person name="Ciordia S."/>
            <person name="Mena M.D.C."/>
            <person name="Ferrer M."/>
            <person name="Messina E."/>
            <person name="Smedile F."/>
            <person name="La Spada G."/>
            <person name="La Cono V."/>
            <person name="Yakimov M.M."/>
        </authorList>
    </citation>
    <scope>NUCLEOTIDE SEQUENCE [LARGE SCALE GENOMIC DNA]</scope>
    <source>
        <strain evidence="12">AArc-Sl</strain>
    </source>
</reference>
<dbReference type="InterPro" id="IPR035906">
    <property type="entry name" value="MetI-like_sf"/>
</dbReference>
<dbReference type="PANTHER" id="PTHR43386">
    <property type="entry name" value="OLIGOPEPTIDE TRANSPORT SYSTEM PERMEASE PROTEIN APPC"/>
    <property type="match status" value="1"/>
</dbReference>
<feature type="transmembrane region" description="Helical" evidence="9">
    <location>
        <begin position="30"/>
        <end position="53"/>
    </location>
</feature>
<dbReference type="GO" id="GO:0005886">
    <property type="term" value="C:plasma membrane"/>
    <property type="evidence" value="ECO:0007669"/>
    <property type="project" value="UniProtKB-SubCell"/>
</dbReference>
<dbReference type="InterPro" id="IPR050366">
    <property type="entry name" value="BP-dependent_transpt_permease"/>
</dbReference>
<evidence type="ECO:0000256" key="3">
    <source>
        <dbReference type="ARBA" id="ARBA00022475"/>
    </source>
</evidence>
<dbReference type="RefSeq" id="WP_119818647.1">
    <property type="nucleotide sequence ID" value="NZ_CP025066.1"/>
</dbReference>
<dbReference type="InterPro" id="IPR000515">
    <property type="entry name" value="MetI-like"/>
</dbReference>
<evidence type="ECO:0000259" key="10">
    <source>
        <dbReference type="PROSITE" id="PS50928"/>
    </source>
</evidence>
<dbReference type="CDD" id="cd06261">
    <property type="entry name" value="TM_PBP2"/>
    <property type="match status" value="1"/>
</dbReference>
<comment type="similarity">
    <text evidence="9">Belongs to the binding-protein-dependent transport system permease family.</text>
</comment>
<dbReference type="KEGG" id="hdf:AArcSl_2052"/>
<feature type="transmembrane region" description="Helical" evidence="9">
    <location>
        <begin position="366"/>
        <end position="388"/>
    </location>
</feature>
<dbReference type="EMBL" id="CP025066">
    <property type="protein sequence ID" value="AUX09677.1"/>
    <property type="molecule type" value="Genomic_DNA"/>
</dbReference>
<keyword evidence="4 9" id="KW-0812">Transmembrane</keyword>
<comment type="subcellular location">
    <subcellularLocation>
        <location evidence="1 9">Cell membrane</location>
        <topology evidence="1 9">Multi-pass membrane protein</topology>
    </subcellularLocation>
</comment>
<evidence type="ECO:0000256" key="7">
    <source>
        <dbReference type="ARBA" id="ARBA00022989"/>
    </source>
</evidence>
<dbReference type="GO" id="GO:0015833">
    <property type="term" value="P:peptide transport"/>
    <property type="evidence" value="ECO:0007669"/>
    <property type="project" value="UniProtKB-KW"/>
</dbReference>
<keyword evidence="5" id="KW-0571">Peptide transport</keyword>
<proteinExistence type="inferred from homology"/>
<evidence type="ECO:0000256" key="9">
    <source>
        <dbReference type="RuleBase" id="RU363032"/>
    </source>
</evidence>
<keyword evidence="2 9" id="KW-0813">Transport</keyword>
<dbReference type="SUPFAM" id="SSF161098">
    <property type="entry name" value="MetI-like"/>
    <property type="match status" value="1"/>
</dbReference>
<feature type="domain" description="ABC transmembrane type-1" evidence="10">
    <location>
        <begin position="187"/>
        <end position="388"/>
    </location>
</feature>
<dbReference type="PANTHER" id="PTHR43386:SF24">
    <property type="entry name" value="OLIGOPEPTIDE TRANSPORT SYSTEM PERMEASE PROTEIN AMID"/>
    <property type="match status" value="1"/>
</dbReference>
<keyword evidence="6" id="KW-0653">Protein transport</keyword>
<keyword evidence="12" id="KW-1185">Reference proteome</keyword>
<keyword evidence="3" id="KW-1003">Cell membrane</keyword>
<evidence type="ECO:0000256" key="8">
    <source>
        <dbReference type="ARBA" id="ARBA00023136"/>
    </source>
</evidence>
<evidence type="ECO:0000313" key="11">
    <source>
        <dbReference type="EMBL" id="AUX09677.1"/>
    </source>
</evidence>
<protein>
    <submittedName>
        <fullName evidence="11">Peptide/nickel transport system permease protein</fullName>
    </submittedName>
</protein>
<feature type="transmembrane region" description="Helical" evidence="9">
    <location>
        <begin position="104"/>
        <end position="123"/>
    </location>
</feature>
<feature type="transmembrane region" description="Helical" evidence="9">
    <location>
        <begin position="189"/>
        <end position="214"/>
    </location>
</feature>
<accession>A0A343TKQ5</accession>
<dbReference type="GeneID" id="37878403"/>
<evidence type="ECO:0000256" key="4">
    <source>
        <dbReference type="ARBA" id="ARBA00022692"/>
    </source>
</evidence>
<feature type="transmembrane region" description="Helical" evidence="9">
    <location>
        <begin position="251"/>
        <end position="269"/>
    </location>
</feature>
<gene>
    <name evidence="11" type="primary">dppC2</name>
    <name evidence="11" type="ORF">AArcSl_2052</name>
</gene>
<feature type="transmembrane region" description="Helical" evidence="9">
    <location>
        <begin position="307"/>
        <end position="331"/>
    </location>
</feature>
<keyword evidence="7 9" id="KW-1133">Transmembrane helix</keyword>
<sequence>MSDNDDSPRFETVDWSRIDRSRRIVTPQRVTLLIGITLVGLLYLYDVMYAHVYTIGEWRAEPVDWVFLLAVATLVAYGIVPAVQHRDTVTRVVEGVGAKLSTKLAGGYLLVLVVIGFFAPILFPNPGLAFQHAFHPPIGFTSEVTGVECLGAVTGEIFEQRCHGTWAYPLGTNERGHPMGFLVASGARVALYVMAITAAFVIPAAAAVGVIAGLRGGAVDSLLMSYVDVQLSIPAIVLYFIGYTYWGPSLLVLLLAFGLLSWGGIARLVRSEVLQRREDGHVLVARSLGASGTYLAKRHILPNVTNTLVPAVFQLLALLVLFEAGVAFLGYHELQTYSWGGIISEGINAEVAAEMQTRAPHPAYKIWWVATLPALALTATILSLKLVGDEFRDAMDPRRGANR</sequence>
<dbReference type="Pfam" id="PF00528">
    <property type="entry name" value="BPD_transp_1"/>
    <property type="match status" value="1"/>
</dbReference>
<evidence type="ECO:0000256" key="5">
    <source>
        <dbReference type="ARBA" id="ARBA00022856"/>
    </source>
</evidence>
<evidence type="ECO:0000313" key="12">
    <source>
        <dbReference type="Proteomes" id="UP000263012"/>
    </source>
</evidence>
<dbReference type="Gene3D" id="1.10.3720.10">
    <property type="entry name" value="MetI-like"/>
    <property type="match status" value="1"/>
</dbReference>
<dbReference type="OrthoDB" id="312811at2157"/>
<dbReference type="GO" id="GO:0055085">
    <property type="term" value="P:transmembrane transport"/>
    <property type="evidence" value="ECO:0007669"/>
    <property type="project" value="InterPro"/>
</dbReference>
<dbReference type="GO" id="GO:0015031">
    <property type="term" value="P:protein transport"/>
    <property type="evidence" value="ECO:0007669"/>
    <property type="project" value="UniProtKB-KW"/>
</dbReference>
<feature type="transmembrane region" description="Helical" evidence="9">
    <location>
        <begin position="65"/>
        <end position="83"/>
    </location>
</feature>
<name>A0A343TKQ5_9EURY</name>
<evidence type="ECO:0000256" key="2">
    <source>
        <dbReference type="ARBA" id="ARBA00022448"/>
    </source>
</evidence>
<dbReference type="Proteomes" id="UP000263012">
    <property type="component" value="Chromosome"/>
</dbReference>